<comment type="caution">
    <text evidence="1">The sequence shown here is derived from an EMBL/GenBank/DDBJ whole genome shotgun (WGS) entry which is preliminary data.</text>
</comment>
<dbReference type="EMBL" id="CAVMJV010000039">
    <property type="protein sequence ID" value="CAK5079709.1"/>
    <property type="molecule type" value="Genomic_DNA"/>
</dbReference>
<keyword evidence="2" id="KW-1185">Reference proteome</keyword>
<reference evidence="1" key="1">
    <citation type="submission" date="2023-11" db="EMBL/GenBank/DDBJ databases">
        <authorList>
            <person name="Poullet M."/>
        </authorList>
    </citation>
    <scope>NUCLEOTIDE SEQUENCE</scope>
    <source>
        <strain evidence="1">E1834</strain>
    </source>
</reference>
<evidence type="ECO:0000313" key="2">
    <source>
        <dbReference type="Proteomes" id="UP001497535"/>
    </source>
</evidence>
<gene>
    <name evidence="1" type="ORF">MENTE1834_LOCUS26840</name>
</gene>
<proteinExistence type="predicted"/>
<protein>
    <submittedName>
        <fullName evidence="1">Uncharacterized protein</fullName>
    </submittedName>
</protein>
<name>A0ACB0ZM72_MELEN</name>
<organism evidence="1 2">
    <name type="scientific">Meloidogyne enterolobii</name>
    <name type="common">Root-knot nematode worm</name>
    <name type="synonym">Meloidogyne mayaguensis</name>
    <dbReference type="NCBI Taxonomy" id="390850"/>
    <lineage>
        <taxon>Eukaryota</taxon>
        <taxon>Metazoa</taxon>
        <taxon>Ecdysozoa</taxon>
        <taxon>Nematoda</taxon>
        <taxon>Chromadorea</taxon>
        <taxon>Rhabditida</taxon>
        <taxon>Tylenchina</taxon>
        <taxon>Tylenchomorpha</taxon>
        <taxon>Tylenchoidea</taxon>
        <taxon>Meloidogynidae</taxon>
        <taxon>Meloidogyninae</taxon>
        <taxon>Meloidogyne</taxon>
    </lineage>
</organism>
<evidence type="ECO:0000313" key="1">
    <source>
        <dbReference type="EMBL" id="CAK5079709.1"/>
    </source>
</evidence>
<sequence>MNIAVDQCLSVAAHHFDSKLQKQLLKAASIGMRRCQRPYDADKFVRICRLLRVLNALRLMGIPLTFTQLEELSPASIVDRLVVLGHWPMAVKLCEFLEINSKEGVYKVIAHWCLAMMTTFKEQNRFVQGDIKETAHFVFGITLFKSKILGSDKVYMIEK</sequence>
<dbReference type="Proteomes" id="UP001497535">
    <property type="component" value="Unassembled WGS sequence"/>
</dbReference>
<accession>A0ACB0ZM72</accession>